<dbReference type="InterPro" id="IPR050131">
    <property type="entry name" value="Peptidase_S8_subtilisin-like"/>
</dbReference>
<dbReference type="Proteomes" id="UP000048965">
    <property type="component" value="Unassembled WGS sequence"/>
</dbReference>
<evidence type="ECO:0000256" key="3">
    <source>
        <dbReference type="ARBA" id="ARBA00022801"/>
    </source>
</evidence>
<gene>
    <name evidence="8" type="ORF">TPA0598_07_06870</name>
</gene>
<dbReference type="Gene3D" id="3.40.50.200">
    <property type="entry name" value="Peptidase S8/S53 domain"/>
    <property type="match status" value="1"/>
</dbReference>
<comment type="similarity">
    <text evidence="1 6">Belongs to the peptidase S8 family.</text>
</comment>
<dbReference type="InterPro" id="IPR000209">
    <property type="entry name" value="Peptidase_S8/S53_dom"/>
</dbReference>
<keyword evidence="3 6" id="KW-0378">Hydrolase</keyword>
<dbReference type="OrthoDB" id="614750at2"/>
<evidence type="ECO:0000256" key="5">
    <source>
        <dbReference type="PIRSR" id="PIRSR615500-1"/>
    </source>
</evidence>
<keyword evidence="2 6" id="KW-0645">Protease</keyword>
<dbReference type="PRINTS" id="PR00723">
    <property type="entry name" value="SUBTILISIN"/>
</dbReference>
<evidence type="ECO:0000256" key="2">
    <source>
        <dbReference type="ARBA" id="ARBA00022670"/>
    </source>
</evidence>
<dbReference type="PROSITE" id="PS00137">
    <property type="entry name" value="SUBTILASE_HIS"/>
    <property type="match status" value="1"/>
</dbReference>
<reference evidence="8 9" key="2">
    <citation type="journal article" date="2015" name="Stand. Genomic Sci.">
        <title>Draft genome sequence of marine-derived Streptomyces sp. TP-A0598, a producer of anti-MRSA antibiotic lydicamycins.</title>
        <authorList>
            <person name="Komaki H."/>
            <person name="Ichikawa N."/>
            <person name="Hosoyama A."/>
            <person name="Fujita N."/>
            <person name="Igarashi Y."/>
        </authorList>
    </citation>
    <scope>NUCLEOTIDE SEQUENCE [LARGE SCALE GENOMIC DNA]</scope>
    <source>
        <strain evidence="8 9">NBRC 110027</strain>
    </source>
</reference>
<evidence type="ECO:0000313" key="9">
    <source>
        <dbReference type="Proteomes" id="UP000048965"/>
    </source>
</evidence>
<dbReference type="AlphaFoldDB" id="A0A0N7YM92"/>
<dbReference type="SUPFAM" id="SSF52743">
    <property type="entry name" value="Subtilisin-like"/>
    <property type="match status" value="1"/>
</dbReference>
<dbReference type="Pfam" id="PF00082">
    <property type="entry name" value="Peptidase_S8"/>
    <property type="match status" value="1"/>
</dbReference>
<keyword evidence="4 6" id="KW-0720">Serine protease</keyword>
<protein>
    <submittedName>
        <fullName evidence="8">Peptidase S8 family protein</fullName>
    </submittedName>
</protein>
<accession>A0A0N7YM92</accession>
<dbReference type="InterPro" id="IPR034045">
    <property type="entry name" value="Pep_S8_CspA-like"/>
</dbReference>
<name>A0A0N7YM92_9ACTN</name>
<keyword evidence="9" id="KW-1185">Reference proteome</keyword>
<dbReference type="CDD" id="cd07478">
    <property type="entry name" value="Peptidases_S8_CspA-like"/>
    <property type="match status" value="1"/>
</dbReference>
<comment type="caution">
    <text evidence="8">The sequence shown here is derived from an EMBL/GenBank/DDBJ whole genome shotgun (WGS) entry which is preliminary data.</text>
</comment>
<dbReference type="InterPro" id="IPR036852">
    <property type="entry name" value="Peptidase_S8/S53_dom_sf"/>
</dbReference>
<reference evidence="9" key="1">
    <citation type="submission" date="2014-09" db="EMBL/GenBank/DDBJ databases">
        <title>Whole genome shotgun sequence of Streptomyces sp. NBRC 110027.</title>
        <authorList>
            <person name="Komaki H."/>
            <person name="Ichikawa N."/>
            <person name="Katano-Makiyama Y."/>
            <person name="Hosoyama A."/>
            <person name="Hashimoto M."/>
            <person name="Uohara A."/>
            <person name="Kitahashi Y."/>
            <person name="Ohji S."/>
            <person name="Kimura A."/>
            <person name="Yamazoe A."/>
            <person name="Igarashi Y."/>
            <person name="Fujita N."/>
        </authorList>
    </citation>
    <scope>NUCLEOTIDE SEQUENCE [LARGE SCALE GENOMIC DNA]</scope>
    <source>
        <strain evidence="9">NBRC 110027</strain>
    </source>
</reference>
<evidence type="ECO:0000256" key="6">
    <source>
        <dbReference type="PROSITE-ProRule" id="PRU01240"/>
    </source>
</evidence>
<feature type="active site" description="Charge relay system" evidence="5 6">
    <location>
        <position position="138"/>
    </location>
</feature>
<dbReference type="PROSITE" id="PS00136">
    <property type="entry name" value="SUBTILASE_ASP"/>
    <property type="match status" value="1"/>
</dbReference>
<feature type="domain" description="Peptidase S8/S53" evidence="7">
    <location>
        <begin position="129"/>
        <end position="570"/>
    </location>
</feature>
<dbReference type="Gene3D" id="2.60.120.1290">
    <property type="match status" value="1"/>
</dbReference>
<evidence type="ECO:0000256" key="1">
    <source>
        <dbReference type="ARBA" id="ARBA00011073"/>
    </source>
</evidence>
<dbReference type="PROSITE" id="PS51892">
    <property type="entry name" value="SUBTILASE"/>
    <property type="match status" value="1"/>
</dbReference>
<feature type="active site" description="Charge relay system" evidence="5 6">
    <location>
        <position position="536"/>
    </location>
</feature>
<dbReference type="InterPro" id="IPR015500">
    <property type="entry name" value="Peptidase_S8_subtilisin-rel"/>
</dbReference>
<dbReference type="EMBL" id="BBNO01000007">
    <property type="protein sequence ID" value="GAO10963.1"/>
    <property type="molecule type" value="Genomic_DNA"/>
</dbReference>
<proteinExistence type="inferred from homology"/>
<dbReference type="PANTHER" id="PTHR43806">
    <property type="entry name" value="PEPTIDASE S8"/>
    <property type="match status" value="1"/>
</dbReference>
<dbReference type="RefSeq" id="WP_042158687.1">
    <property type="nucleotide sequence ID" value="NZ_BBNO01000007.1"/>
</dbReference>
<evidence type="ECO:0000256" key="4">
    <source>
        <dbReference type="ARBA" id="ARBA00022825"/>
    </source>
</evidence>
<organism evidence="8 9">
    <name type="scientific">Streptomyces lydicamycinicus</name>
    <dbReference type="NCBI Taxonomy" id="1546107"/>
    <lineage>
        <taxon>Bacteria</taxon>
        <taxon>Bacillati</taxon>
        <taxon>Actinomycetota</taxon>
        <taxon>Actinomycetes</taxon>
        <taxon>Kitasatosporales</taxon>
        <taxon>Streptomycetaceae</taxon>
        <taxon>Streptomyces</taxon>
    </lineage>
</organism>
<dbReference type="GO" id="GO:0006508">
    <property type="term" value="P:proteolysis"/>
    <property type="evidence" value="ECO:0007669"/>
    <property type="project" value="UniProtKB-KW"/>
</dbReference>
<dbReference type="GO" id="GO:0004252">
    <property type="term" value="F:serine-type endopeptidase activity"/>
    <property type="evidence" value="ECO:0007669"/>
    <property type="project" value="UniProtKB-UniRule"/>
</dbReference>
<feature type="active site" description="Charge relay system" evidence="5 6">
    <location>
        <position position="210"/>
    </location>
</feature>
<evidence type="ECO:0000259" key="7">
    <source>
        <dbReference type="Pfam" id="PF00082"/>
    </source>
</evidence>
<dbReference type="InterPro" id="IPR022398">
    <property type="entry name" value="Peptidase_S8_His-AS"/>
</dbReference>
<evidence type="ECO:0000313" key="8">
    <source>
        <dbReference type="EMBL" id="GAO10963.1"/>
    </source>
</evidence>
<dbReference type="InterPro" id="IPR023827">
    <property type="entry name" value="Peptidase_S8_Asp-AS"/>
</dbReference>
<dbReference type="PANTHER" id="PTHR43806:SF11">
    <property type="entry name" value="CEREVISIN-RELATED"/>
    <property type="match status" value="1"/>
</dbReference>
<sequence>MLDSRLKFLTSQAEEGQAELASLESTGRFGLTVEGVETPRVRVLVRIAEGAEDDAEVLGKHFDDAGLSVFTRAGDIISGEIGVDRLAELDEMDSVGYVEASRPTQPELDASIPEIHADQVHEGPPSFRGAGVIVGVVDSGIDWRHGCFRDPTGRTRILRVWDQSLTPNTGETSPTPFGYGVEYQRAAIDLALSAPNPLGVVRHMDNRVGHGTHVAGIAAGDGSSPGNGKPGFTFIGVAPEAELIVVANRLTTEAMGDSASTLDAVRYIFDVAEALGRPAVINISQGDNLGPHDGSSLLERGIDNLLRDAGHALVKSAGNAANAGVHATGELAEGEVDTVRFAVPAGDDTPDTIDLWYSGNDRLSLQITPPGDIPSAEVTPGSTTELTLPGGNRAFVDSVVHHGENGDNRIYVQLHPASQTALVPGSWSLTLTGLAVADSGRWHAWVERGDIVPQFIGSHRRDDVTISVPGTSRKVVTAASYITKGAGQGNLSTFSSRGPTRDGRDAPTLAAPGQAITSALVGAAGTNQYRSMSGTSMAAPHLTGVCALMLQARPTMTQSELIRLLMDSARLDAFTGAASGNDWGAGKVDSAAAVSSATP</sequence>